<comment type="caution">
    <text evidence="8">The sequence shown here is derived from an EMBL/GenBank/DDBJ whole genome shotgun (WGS) entry which is preliminary data.</text>
</comment>
<dbReference type="Pfam" id="PF04542">
    <property type="entry name" value="Sigma70_r2"/>
    <property type="match status" value="1"/>
</dbReference>
<dbReference type="Gene3D" id="1.10.1740.10">
    <property type="match status" value="1"/>
</dbReference>
<dbReference type="InterPro" id="IPR013249">
    <property type="entry name" value="RNA_pol_sigma70_r4_t2"/>
</dbReference>
<evidence type="ECO:0000256" key="3">
    <source>
        <dbReference type="ARBA" id="ARBA00023082"/>
    </source>
</evidence>
<dbReference type="SUPFAM" id="SSF88946">
    <property type="entry name" value="Sigma2 domain of RNA polymerase sigma factors"/>
    <property type="match status" value="1"/>
</dbReference>
<dbReference type="InterPro" id="IPR036388">
    <property type="entry name" value="WH-like_DNA-bd_sf"/>
</dbReference>
<reference evidence="8 9" key="1">
    <citation type="journal article" date="2016" name="Nat. Commun.">
        <title>Thousands of microbial genomes shed light on interconnected biogeochemical processes in an aquifer system.</title>
        <authorList>
            <person name="Anantharaman K."/>
            <person name="Brown C.T."/>
            <person name="Hug L.A."/>
            <person name="Sharon I."/>
            <person name="Castelle C.J."/>
            <person name="Probst A.J."/>
            <person name="Thomas B.C."/>
            <person name="Singh A."/>
            <person name="Wilkins M.J."/>
            <person name="Karaoz U."/>
            <person name="Brodie E.L."/>
            <person name="Williams K.H."/>
            <person name="Hubbard S.S."/>
            <person name="Banfield J.F."/>
        </authorList>
    </citation>
    <scope>NUCLEOTIDE SEQUENCE [LARGE SCALE GENOMIC DNA]</scope>
</reference>
<name>A0A1F6P9B1_9BACT</name>
<dbReference type="GO" id="GO:0003677">
    <property type="term" value="F:DNA binding"/>
    <property type="evidence" value="ECO:0007669"/>
    <property type="project" value="UniProtKB-KW"/>
</dbReference>
<dbReference type="InterPro" id="IPR013325">
    <property type="entry name" value="RNA_pol_sigma_r2"/>
</dbReference>
<comment type="similarity">
    <text evidence="1">Belongs to the sigma-70 factor family. ECF subfamily.</text>
</comment>
<dbReference type="STRING" id="1798705.A2563_03780"/>
<dbReference type="InterPro" id="IPR014284">
    <property type="entry name" value="RNA_pol_sigma-70_dom"/>
</dbReference>
<evidence type="ECO:0000256" key="5">
    <source>
        <dbReference type="ARBA" id="ARBA00023163"/>
    </source>
</evidence>
<gene>
    <name evidence="8" type="ORF">A2563_03780</name>
</gene>
<keyword evidence="3" id="KW-0731">Sigma factor</keyword>
<evidence type="ECO:0000256" key="1">
    <source>
        <dbReference type="ARBA" id="ARBA00010641"/>
    </source>
</evidence>
<dbReference type="CDD" id="cd06171">
    <property type="entry name" value="Sigma70_r4"/>
    <property type="match status" value="1"/>
</dbReference>
<dbReference type="Gene3D" id="1.10.10.10">
    <property type="entry name" value="Winged helix-like DNA-binding domain superfamily/Winged helix DNA-binding domain"/>
    <property type="match status" value="1"/>
</dbReference>
<evidence type="ECO:0000256" key="4">
    <source>
        <dbReference type="ARBA" id="ARBA00023125"/>
    </source>
</evidence>
<evidence type="ECO:0000313" key="8">
    <source>
        <dbReference type="EMBL" id="OGH92761.1"/>
    </source>
</evidence>
<dbReference type="GO" id="GO:0016987">
    <property type="term" value="F:sigma factor activity"/>
    <property type="evidence" value="ECO:0007669"/>
    <property type="project" value="UniProtKB-KW"/>
</dbReference>
<dbReference type="InterPro" id="IPR039425">
    <property type="entry name" value="RNA_pol_sigma-70-like"/>
</dbReference>
<feature type="domain" description="RNA polymerase sigma factor 70 region 4 type 2" evidence="7">
    <location>
        <begin position="128"/>
        <end position="180"/>
    </location>
</feature>
<dbReference type="GO" id="GO:0006352">
    <property type="term" value="P:DNA-templated transcription initiation"/>
    <property type="evidence" value="ECO:0007669"/>
    <property type="project" value="InterPro"/>
</dbReference>
<feature type="domain" description="RNA polymerase sigma-70 region 2" evidence="6">
    <location>
        <begin position="24"/>
        <end position="91"/>
    </location>
</feature>
<dbReference type="PANTHER" id="PTHR43133">
    <property type="entry name" value="RNA POLYMERASE ECF-TYPE SIGMA FACTO"/>
    <property type="match status" value="1"/>
</dbReference>
<proteinExistence type="inferred from homology"/>
<dbReference type="Pfam" id="PF08281">
    <property type="entry name" value="Sigma70_r4_2"/>
    <property type="match status" value="1"/>
</dbReference>
<evidence type="ECO:0008006" key="10">
    <source>
        <dbReference type="Google" id="ProtNLM"/>
    </source>
</evidence>
<dbReference type="NCBIfam" id="TIGR02937">
    <property type="entry name" value="sigma70-ECF"/>
    <property type="match status" value="1"/>
</dbReference>
<keyword evidence="4" id="KW-0238">DNA-binding</keyword>
<evidence type="ECO:0000259" key="7">
    <source>
        <dbReference type="Pfam" id="PF08281"/>
    </source>
</evidence>
<dbReference type="PANTHER" id="PTHR43133:SF8">
    <property type="entry name" value="RNA POLYMERASE SIGMA FACTOR HI_1459-RELATED"/>
    <property type="match status" value="1"/>
</dbReference>
<evidence type="ECO:0000313" key="9">
    <source>
        <dbReference type="Proteomes" id="UP000176634"/>
    </source>
</evidence>
<protein>
    <recommendedName>
        <fullName evidence="10">RNA polymerase sigma factor SigW</fullName>
    </recommendedName>
</protein>
<keyword evidence="5" id="KW-0804">Transcription</keyword>
<dbReference type="Proteomes" id="UP000176634">
    <property type="component" value="Unassembled WGS sequence"/>
</dbReference>
<dbReference type="SUPFAM" id="SSF88659">
    <property type="entry name" value="Sigma3 and sigma4 domains of RNA polymerase sigma factors"/>
    <property type="match status" value="1"/>
</dbReference>
<keyword evidence="2" id="KW-0805">Transcription regulation</keyword>
<dbReference type="InterPro" id="IPR007627">
    <property type="entry name" value="RNA_pol_sigma70_r2"/>
</dbReference>
<evidence type="ECO:0000259" key="6">
    <source>
        <dbReference type="Pfam" id="PF04542"/>
    </source>
</evidence>
<sequence length="193" mass="22125">MNTDLDEKLVALYLAGDETALQSLVRKHTTGVYNFVAQLVGYGQNAEDVSQEAFIKAWKSLKKFDLDKKFKPWLYRIARNSAIDFLRQRKATVPLVNTYDDEEVNEADYVVDPEPLPLEQAISSETKEAIQKLVNSLPSIYSTVLKLYYLEEFSLPEIAEILNESIDTVKSKHRRALIKLRELVSEDRNLAKN</sequence>
<evidence type="ECO:0000256" key="2">
    <source>
        <dbReference type="ARBA" id="ARBA00023015"/>
    </source>
</evidence>
<organism evidence="8 9">
    <name type="scientific">Candidatus Magasanikbacteria bacterium RIFOXYD1_FULL_40_23</name>
    <dbReference type="NCBI Taxonomy" id="1798705"/>
    <lineage>
        <taxon>Bacteria</taxon>
        <taxon>Candidatus Magasanikiibacteriota</taxon>
    </lineage>
</organism>
<dbReference type="InterPro" id="IPR013324">
    <property type="entry name" value="RNA_pol_sigma_r3/r4-like"/>
</dbReference>
<dbReference type="AlphaFoldDB" id="A0A1F6P9B1"/>
<dbReference type="EMBL" id="MFRA01000005">
    <property type="protein sequence ID" value="OGH92761.1"/>
    <property type="molecule type" value="Genomic_DNA"/>
</dbReference>
<accession>A0A1F6P9B1</accession>